<gene>
    <name evidence="1" type="ORF">LOY88_006280</name>
</gene>
<organism evidence="1">
    <name type="scientific">Ophidiomyces ophidiicola</name>
    <dbReference type="NCBI Taxonomy" id="1387563"/>
    <lineage>
        <taxon>Eukaryota</taxon>
        <taxon>Fungi</taxon>
        <taxon>Dikarya</taxon>
        <taxon>Ascomycota</taxon>
        <taxon>Pezizomycotina</taxon>
        <taxon>Eurotiomycetes</taxon>
        <taxon>Eurotiomycetidae</taxon>
        <taxon>Onygenales</taxon>
        <taxon>Onygenaceae</taxon>
        <taxon>Ophidiomyces</taxon>
    </lineage>
</organism>
<sequence>MPAPGVLSRRPILNLPLQLSFRSAHNGKLVQRHLSTYRRLKQRFRVKPDISFGQNAVQKGCIIYNPPSSSPSVYRTPTKFLPSHDARRQLRVDSSLNVPTTTGNLPHVFKPSQNKKTLTAKHIEDMRQLRLEDPVTWSRGKLAKRFGCNSLFVGMVCEASLEKKAIQRQVLEAVRSRWGTRRAVAREDRELRKEVWARDR</sequence>
<protein>
    <submittedName>
        <fullName evidence="1">Uncharacterized protein</fullName>
    </submittedName>
</protein>
<name>A0ACB8UNX8_9EURO</name>
<accession>A0ACB8UNX8</accession>
<dbReference type="EMBL" id="JALBCA010000142">
    <property type="protein sequence ID" value="KAI2382138.1"/>
    <property type="molecule type" value="Genomic_DNA"/>
</dbReference>
<reference evidence="1" key="1">
    <citation type="journal article" date="2022" name="bioRxiv">
        <title>Population genetic analysis of Ophidiomyces ophidiicola, the causative agent of snake fungal disease, indicates recent introductions to the USA.</title>
        <authorList>
            <person name="Ladner J.T."/>
            <person name="Palmer J.M."/>
            <person name="Ettinger C.L."/>
            <person name="Stajich J.E."/>
            <person name="Farrell T.M."/>
            <person name="Glorioso B.M."/>
            <person name="Lawson B."/>
            <person name="Price S.J."/>
            <person name="Stengle A.G."/>
            <person name="Grear D.A."/>
            <person name="Lorch J.M."/>
        </authorList>
    </citation>
    <scope>NUCLEOTIDE SEQUENCE</scope>
    <source>
        <strain evidence="1">NWHC 24266-5</strain>
    </source>
</reference>
<proteinExistence type="predicted"/>
<evidence type="ECO:0000313" key="1">
    <source>
        <dbReference type="EMBL" id="KAI2382138.1"/>
    </source>
</evidence>
<comment type="caution">
    <text evidence="1">The sequence shown here is derived from an EMBL/GenBank/DDBJ whole genome shotgun (WGS) entry which is preliminary data.</text>
</comment>